<dbReference type="InterPro" id="IPR043130">
    <property type="entry name" value="CDP-OH_PTrfase_TM_dom"/>
</dbReference>
<dbReference type="PROSITE" id="PS00379">
    <property type="entry name" value="CDP_ALCOHOL_P_TRANSF"/>
    <property type="match status" value="1"/>
</dbReference>
<evidence type="ECO:0000256" key="2">
    <source>
        <dbReference type="ARBA" id="ARBA00010441"/>
    </source>
</evidence>
<dbReference type="InterPro" id="IPR000462">
    <property type="entry name" value="CDP-OH_P_trans"/>
</dbReference>
<name>A0A7V0T731_UNCW3</name>
<dbReference type="InterPro" id="IPR048254">
    <property type="entry name" value="CDP_ALCOHOL_P_TRANSF_CS"/>
</dbReference>
<keyword evidence="6 12" id="KW-1133">Transmembrane helix</keyword>
<comment type="caution">
    <text evidence="13">The sequence shown here is derived from an EMBL/GenBank/DDBJ whole genome shotgun (WGS) entry which is preliminary data.</text>
</comment>
<organism evidence="13">
    <name type="scientific">candidate division WOR-3 bacterium</name>
    <dbReference type="NCBI Taxonomy" id="2052148"/>
    <lineage>
        <taxon>Bacteria</taxon>
        <taxon>Bacteria division WOR-3</taxon>
    </lineage>
</organism>
<evidence type="ECO:0000256" key="3">
    <source>
        <dbReference type="ARBA" id="ARBA00022516"/>
    </source>
</evidence>
<evidence type="ECO:0000256" key="11">
    <source>
        <dbReference type="RuleBase" id="RU003750"/>
    </source>
</evidence>
<evidence type="ECO:0000256" key="12">
    <source>
        <dbReference type="SAM" id="Phobius"/>
    </source>
</evidence>
<evidence type="ECO:0000256" key="6">
    <source>
        <dbReference type="ARBA" id="ARBA00022989"/>
    </source>
</evidence>
<keyword evidence="7" id="KW-0443">Lipid metabolism</keyword>
<keyword evidence="3" id="KW-0444">Lipid biosynthesis</keyword>
<evidence type="ECO:0000256" key="4">
    <source>
        <dbReference type="ARBA" id="ARBA00022679"/>
    </source>
</evidence>
<evidence type="ECO:0000256" key="7">
    <source>
        <dbReference type="ARBA" id="ARBA00023098"/>
    </source>
</evidence>
<dbReference type="InterPro" id="IPR050324">
    <property type="entry name" value="CDP-alcohol_PTase-I"/>
</dbReference>
<sequence length="217" mass="23940">MTEPTQPEVIGDAEASDALHSPDRELPGARRLVTVPNILSLSRLVLLAPILLLLGRNRSTLALGLMIVAWVTDALDGWFARRLHQVSNLGRVLDHLVDKIWIGTVLVMLVLLRDLPVYIAVAVIGRDLLILAGSLVLMKARGTLVSSDVLGKITGFTFALMIVYYTLNLPALAGWKGWVDSTVTVLIVVSFLNYLSVFFRWMSGFRLPAERDDTSQH</sequence>
<keyword evidence="8 12" id="KW-0472">Membrane</keyword>
<gene>
    <name evidence="13" type="ORF">ENN51_07105</name>
</gene>
<dbReference type="EMBL" id="DSBX01000264">
    <property type="protein sequence ID" value="HDR00031.1"/>
    <property type="molecule type" value="Genomic_DNA"/>
</dbReference>
<keyword evidence="9" id="KW-0594">Phospholipid biosynthesis</keyword>
<dbReference type="GO" id="GO:0016780">
    <property type="term" value="F:phosphotransferase activity, for other substituted phosphate groups"/>
    <property type="evidence" value="ECO:0007669"/>
    <property type="project" value="InterPro"/>
</dbReference>
<feature type="transmembrane region" description="Helical" evidence="12">
    <location>
        <begin position="179"/>
        <end position="201"/>
    </location>
</feature>
<dbReference type="Pfam" id="PF01066">
    <property type="entry name" value="CDP-OH_P_transf"/>
    <property type="match status" value="1"/>
</dbReference>
<dbReference type="PANTHER" id="PTHR14269:SF11">
    <property type="entry name" value="CDP-DIACYLGLYCEROL--GLYCEROL-3-PHOSPHATE 3-PHOSPHATIDYLTRANSFERASE"/>
    <property type="match status" value="1"/>
</dbReference>
<accession>A0A7V0T731</accession>
<evidence type="ECO:0000256" key="5">
    <source>
        <dbReference type="ARBA" id="ARBA00022692"/>
    </source>
</evidence>
<dbReference type="Proteomes" id="UP000885672">
    <property type="component" value="Unassembled WGS sequence"/>
</dbReference>
<feature type="transmembrane region" description="Helical" evidence="12">
    <location>
        <begin position="149"/>
        <end position="167"/>
    </location>
</feature>
<feature type="transmembrane region" description="Helical" evidence="12">
    <location>
        <begin position="32"/>
        <end position="54"/>
    </location>
</feature>
<dbReference type="GO" id="GO:0016020">
    <property type="term" value="C:membrane"/>
    <property type="evidence" value="ECO:0007669"/>
    <property type="project" value="UniProtKB-SubCell"/>
</dbReference>
<keyword evidence="10" id="KW-1208">Phospholipid metabolism</keyword>
<comment type="similarity">
    <text evidence="2 11">Belongs to the CDP-alcohol phosphatidyltransferase class-I family.</text>
</comment>
<dbReference type="AlphaFoldDB" id="A0A7V0T731"/>
<evidence type="ECO:0000256" key="1">
    <source>
        <dbReference type="ARBA" id="ARBA00004141"/>
    </source>
</evidence>
<keyword evidence="5 12" id="KW-0812">Transmembrane</keyword>
<dbReference type="PANTHER" id="PTHR14269">
    <property type="entry name" value="CDP-DIACYLGLYCEROL--GLYCEROL-3-PHOSPHATE 3-PHOSPHATIDYLTRANSFERASE-RELATED"/>
    <property type="match status" value="1"/>
</dbReference>
<feature type="transmembrane region" description="Helical" evidence="12">
    <location>
        <begin position="60"/>
        <end position="80"/>
    </location>
</feature>
<evidence type="ECO:0000256" key="8">
    <source>
        <dbReference type="ARBA" id="ARBA00023136"/>
    </source>
</evidence>
<protein>
    <submittedName>
        <fullName evidence="13">CDP-alcohol phosphatidyltransferase family protein</fullName>
    </submittedName>
</protein>
<evidence type="ECO:0000313" key="13">
    <source>
        <dbReference type="EMBL" id="HDR00031.1"/>
    </source>
</evidence>
<reference evidence="13" key="1">
    <citation type="journal article" date="2020" name="mSystems">
        <title>Genome- and Community-Level Interaction Insights into Carbon Utilization and Element Cycling Functions of Hydrothermarchaeota in Hydrothermal Sediment.</title>
        <authorList>
            <person name="Zhou Z."/>
            <person name="Liu Y."/>
            <person name="Xu W."/>
            <person name="Pan J."/>
            <person name="Luo Z.H."/>
            <person name="Li M."/>
        </authorList>
    </citation>
    <scope>NUCLEOTIDE SEQUENCE [LARGE SCALE GENOMIC DNA]</scope>
    <source>
        <strain evidence="13">SpSt-1182</strain>
    </source>
</reference>
<dbReference type="GO" id="GO:0046474">
    <property type="term" value="P:glycerophospholipid biosynthetic process"/>
    <property type="evidence" value="ECO:0007669"/>
    <property type="project" value="TreeGrafter"/>
</dbReference>
<evidence type="ECO:0000256" key="10">
    <source>
        <dbReference type="ARBA" id="ARBA00023264"/>
    </source>
</evidence>
<feature type="transmembrane region" description="Helical" evidence="12">
    <location>
        <begin position="117"/>
        <end position="137"/>
    </location>
</feature>
<dbReference type="Gene3D" id="1.20.120.1760">
    <property type="match status" value="1"/>
</dbReference>
<comment type="subcellular location">
    <subcellularLocation>
        <location evidence="1">Membrane</location>
        <topology evidence="1">Multi-pass membrane protein</topology>
    </subcellularLocation>
</comment>
<evidence type="ECO:0000256" key="9">
    <source>
        <dbReference type="ARBA" id="ARBA00023209"/>
    </source>
</evidence>
<keyword evidence="4 11" id="KW-0808">Transferase</keyword>
<proteinExistence type="inferred from homology"/>